<proteinExistence type="predicted"/>
<comment type="caution">
    <text evidence="1">The sequence shown here is derived from an EMBL/GenBank/DDBJ whole genome shotgun (WGS) entry which is preliminary data.</text>
</comment>
<accession>A0ACB7PQQ2</accession>
<dbReference type="Proteomes" id="UP000724584">
    <property type="component" value="Unassembled WGS sequence"/>
</dbReference>
<evidence type="ECO:0000313" key="2">
    <source>
        <dbReference type="Proteomes" id="UP000724584"/>
    </source>
</evidence>
<dbReference type="EMBL" id="JAGIZQ010000001">
    <property type="protein sequence ID" value="KAH6651132.1"/>
    <property type="molecule type" value="Genomic_DNA"/>
</dbReference>
<evidence type="ECO:0000313" key="1">
    <source>
        <dbReference type="EMBL" id="KAH6651132.1"/>
    </source>
</evidence>
<reference evidence="1 2" key="1">
    <citation type="journal article" date="2021" name="Nat. Commun.">
        <title>Genetic determinants of endophytism in the Arabidopsis root mycobiome.</title>
        <authorList>
            <person name="Mesny F."/>
            <person name="Miyauchi S."/>
            <person name="Thiergart T."/>
            <person name="Pickel B."/>
            <person name="Atanasova L."/>
            <person name="Karlsson M."/>
            <person name="Huettel B."/>
            <person name="Barry K.W."/>
            <person name="Haridas S."/>
            <person name="Chen C."/>
            <person name="Bauer D."/>
            <person name="Andreopoulos W."/>
            <person name="Pangilinan J."/>
            <person name="LaButti K."/>
            <person name="Riley R."/>
            <person name="Lipzen A."/>
            <person name="Clum A."/>
            <person name="Drula E."/>
            <person name="Henrissat B."/>
            <person name="Kohler A."/>
            <person name="Grigoriev I.V."/>
            <person name="Martin F.M."/>
            <person name="Hacquard S."/>
        </authorList>
    </citation>
    <scope>NUCLEOTIDE SEQUENCE [LARGE SCALE GENOMIC DNA]</scope>
    <source>
        <strain evidence="1 2">MPI-SDFR-AT-0079</strain>
    </source>
</reference>
<protein>
    <submittedName>
        <fullName evidence="1">Uncharacterized protein</fullName>
    </submittedName>
</protein>
<gene>
    <name evidence="1" type="ORF">F5144DRAFT_626081</name>
</gene>
<organism evidence="1 2">
    <name type="scientific">Chaetomium tenue</name>
    <dbReference type="NCBI Taxonomy" id="1854479"/>
    <lineage>
        <taxon>Eukaryota</taxon>
        <taxon>Fungi</taxon>
        <taxon>Dikarya</taxon>
        <taxon>Ascomycota</taxon>
        <taxon>Pezizomycotina</taxon>
        <taxon>Sordariomycetes</taxon>
        <taxon>Sordariomycetidae</taxon>
        <taxon>Sordariales</taxon>
        <taxon>Chaetomiaceae</taxon>
        <taxon>Chaetomium</taxon>
    </lineage>
</organism>
<sequence length="1148" mass="123455">MNEHPARDPSQKGDSSLGPENTAEAVSGGAYSAPAKSGSSLSAKFRRQKAKVVTALKSLTNSSSEQLVVVEQPGPPADEHEPKSTLISGIHKMSNAIFRPPLEPTVVRRTSPKSRPLVKETFRGAETSPESTSGSSPTHTTASNTSSSKTSASNSNSGKPAQKASVESTFKTQDPNTVGREGNRPRNRTPRPDPQGRATPPSTPRRTNIHHPPSTPPRATATRPSTPKTSNNKRPTPINPISHLLHPYRLPTPAPTPTKAPATIHPPPPTSPLTPTRTFTPTPTPTSTLTPIASIATAERAAAAKIFLETHFGKLLGPGPSPRQMRQQMLETELFNRNRVGGNGGGNGGNSGGNGGAAAAAAAAAAARVRFWRRESEYLREMRVVKVRGLGLVGVGCGTGTGSGSGSGLGGEGESGNGNGVGEEGKGGKGGMDGGGLSGYRGYETVSVLGKGSFGVVRLVRERGRAGRVYAMKVIRKSKMLRTSQEGHLRAERDILVASEGSRWIVPLVASFQDLTNLYLVMEYMPGGDFLSLLIRENILHESVARFYVAEIILCVEAAHSLKCIHRDIKPDNFLVSASGHLKISDFGLAFDGHWSHDATYYNSHRSEDRDPETDKRSSGITAAIARHDRKIEQNGEPLLSWRNRCGIRYAARSVVGTSQYMAPEWSVGVILFECIYGHTPFLSEEGRRQTKDNIIRHHETFGFPPRPTVSRRCQHLMLSLIADKEYRLCSERYRMKDLITSSSSSSSSGPSSKIRDFAGRYVFPYDAEDIKAHKWFRHIPWERLHELEPPLIPKLRSVDDTHYFEDGGSVSDGSESAAADEDIPVNDAHDGAAEHSPNMLFPPPACPMPGWSPAACFQTPLAHAHPYPDHGGGAGYLQSYSPHATSDTNCYSPTATPLQLLPSLESVATPTHFPPSIPTATPAFAHQEEQLAYLRPLRYPLQSLALAVLSTPPPPPPHHAGVDTKMRMLEAYLAQMTLADATEAERTYLRGFVGRFGGAAGGGGEGVGDGEGKGGQRERRRPRDKLLRDRRTCAVAMEVRRRTAFLGYEWTRMRGEDDGDDGGEDRKGGGGGVGGEVGAGGVVGLDGEHGGRGDGENRAGDGGYKGSGAQAHGEQQQEKQHLRGGFRPWGDDVAVVRAMYSGPWSLR</sequence>
<name>A0ACB7PQQ2_9PEZI</name>
<keyword evidence="2" id="KW-1185">Reference proteome</keyword>